<sequence>MGRDHDKHTPSGFQKKCPKESPEPDGTRQFYQNTLWACYILKTGHNCRKCQGVVSWKKKRCGLAKSNETKCQGGVSWNKKGVV</sequence>
<name>A0AAV6YQ84_ENGPU</name>
<accession>A0AAV6YQ84</accession>
<keyword evidence="3" id="KW-1185">Reference proteome</keyword>
<organism evidence="2 3">
    <name type="scientific">Engystomops pustulosus</name>
    <name type="common">Tungara frog</name>
    <name type="synonym">Physalaemus pustulosus</name>
    <dbReference type="NCBI Taxonomy" id="76066"/>
    <lineage>
        <taxon>Eukaryota</taxon>
        <taxon>Metazoa</taxon>
        <taxon>Chordata</taxon>
        <taxon>Craniata</taxon>
        <taxon>Vertebrata</taxon>
        <taxon>Euteleostomi</taxon>
        <taxon>Amphibia</taxon>
        <taxon>Batrachia</taxon>
        <taxon>Anura</taxon>
        <taxon>Neobatrachia</taxon>
        <taxon>Hyloidea</taxon>
        <taxon>Leptodactylidae</taxon>
        <taxon>Leiuperinae</taxon>
        <taxon>Engystomops</taxon>
    </lineage>
</organism>
<evidence type="ECO:0000313" key="3">
    <source>
        <dbReference type="Proteomes" id="UP000824782"/>
    </source>
</evidence>
<dbReference type="Proteomes" id="UP000824782">
    <property type="component" value="Unassembled WGS sequence"/>
</dbReference>
<dbReference type="AlphaFoldDB" id="A0AAV6YQ84"/>
<dbReference type="EMBL" id="WNYA01016422">
    <property type="protein sequence ID" value="KAG8539101.1"/>
    <property type="molecule type" value="Genomic_DNA"/>
</dbReference>
<comment type="caution">
    <text evidence="2">The sequence shown here is derived from an EMBL/GenBank/DDBJ whole genome shotgun (WGS) entry which is preliminary data.</text>
</comment>
<protein>
    <submittedName>
        <fullName evidence="2">Uncharacterized protein</fullName>
    </submittedName>
</protein>
<evidence type="ECO:0000313" key="2">
    <source>
        <dbReference type="EMBL" id="KAG8539101.1"/>
    </source>
</evidence>
<proteinExistence type="predicted"/>
<feature type="compositionally biased region" description="Basic and acidic residues" evidence="1">
    <location>
        <begin position="17"/>
        <end position="26"/>
    </location>
</feature>
<gene>
    <name evidence="2" type="ORF">GDO81_021446</name>
</gene>
<feature type="region of interest" description="Disordered" evidence="1">
    <location>
        <begin position="1"/>
        <end position="28"/>
    </location>
</feature>
<evidence type="ECO:0000256" key="1">
    <source>
        <dbReference type="SAM" id="MobiDB-lite"/>
    </source>
</evidence>
<reference evidence="2" key="1">
    <citation type="thesis" date="2020" institute="ProQuest LLC" country="789 East Eisenhower Parkway, Ann Arbor, MI, USA">
        <title>Comparative Genomics and Chromosome Evolution.</title>
        <authorList>
            <person name="Mudd A.B."/>
        </authorList>
    </citation>
    <scope>NUCLEOTIDE SEQUENCE</scope>
    <source>
        <strain evidence="2">237g6f4</strain>
        <tissue evidence="2">Blood</tissue>
    </source>
</reference>